<keyword evidence="3" id="KW-1185">Reference proteome</keyword>
<dbReference type="Pfam" id="PF00010">
    <property type="entry name" value="HLH"/>
    <property type="match status" value="1"/>
</dbReference>
<dbReference type="InterPro" id="IPR011598">
    <property type="entry name" value="bHLH_dom"/>
</dbReference>
<comment type="caution">
    <text evidence="2">The sequence shown here is derived from an EMBL/GenBank/DDBJ whole genome shotgun (WGS) entry which is preliminary data.</text>
</comment>
<dbReference type="Gene3D" id="4.10.280.10">
    <property type="entry name" value="Helix-loop-helix DNA-binding domain"/>
    <property type="match status" value="1"/>
</dbReference>
<evidence type="ECO:0000313" key="2">
    <source>
        <dbReference type="EMBL" id="GBN41227.1"/>
    </source>
</evidence>
<dbReference type="SUPFAM" id="SSF47459">
    <property type="entry name" value="HLH, helix-loop-helix DNA-binding domain"/>
    <property type="match status" value="1"/>
</dbReference>
<dbReference type="PROSITE" id="PS50888">
    <property type="entry name" value="BHLH"/>
    <property type="match status" value="1"/>
</dbReference>
<reference evidence="2 3" key="1">
    <citation type="journal article" date="2019" name="Sci. Rep.">
        <title>Orb-weaving spider Araneus ventricosus genome elucidates the spidroin gene catalogue.</title>
        <authorList>
            <person name="Kono N."/>
            <person name="Nakamura H."/>
            <person name="Ohtoshi R."/>
            <person name="Moran D.A.P."/>
            <person name="Shinohara A."/>
            <person name="Yoshida Y."/>
            <person name="Fujiwara M."/>
            <person name="Mori M."/>
            <person name="Tomita M."/>
            <person name="Arakawa K."/>
        </authorList>
    </citation>
    <scope>NUCLEOTIDE SEQUENCE [LARGE SCALE GENOMIC DNA]</scope>
</reference>
<protein>
    <recommendedName>
        <fullName evidence="1">BHLH domain-containing protein</fullName>
    </recommendedName>
</protein>
<dbReference type="InterPro" id="IPR036638">
    <property type="entry name" value="HLH_DNA-bd_sf"/>
</dbReference>
<name>A0A4Y2NT83_ARAVE</name>
<dbReference type="AlphaFoldDB" id="A0A4Y2NT83"/>
<dbReference type="GO" id="GO:0046983">
    <property type="term" value="F:protein dimerization activity"/>
    <property type="evidence" value="ECO:0007669"/>
    <property type="project" value="InterPro"/>
</dbReference>
<proteinExistence type="predicted"/>
<evidence type="ECO:0000259" key="1">
    <source>
        <dbReference type="PROSITE" id="PS50888"/>
    </source>
</evidence>
<accession>A0A4Y2NT83</accession>
<dbReference type="EMBL" id="BGPR01009625">
    <property type="protein sequence ID" value="GBN41227.1"/>
    <property type="molecule type" value="Genomic_DNA"/>
</dbReference>
<gene>
    <name evidence="2" type="ORF">AVEN_146926_1</name>
</gene>
<sequence>MKDPSYPFIRPESSEIRLPLPELPLALPQPYSQFASEDKPAAEVCKTHFICKGVRAENSSLQLLTAYLQTFKKATRTAELRRGAEAHITPDVVHVLSKTDKAQRIRQSKNVKPKDTNKRRIDNCTRERERRNNINDLFSFLCHVLPGKYLRKGKKSSRITKKQILEGVLQCISEESLANSLYKSLYCRNKLLRERLLKEH</sequence>
<evidence type="ECO:0000313" key="3">
    <source>
        <dbReference type="Proteomes" id="UP000499080"/>
    </source>
</evidence>
<organism evidence="2 3">
    <name type="scientific">Araneus ventricosus</name>
    <name type="common">Orbweaver spider</name>
    <name type="synonym">Epeira ventricosa</name>
    <dbReference type="NCBI Taxonomy" id="182803"/>
    <lineage>
        <taxon>Eukaryota</taxon>
        <taxon>Metazoa</taxon>
        <taxon>Ecdysozoa</taxon>
        <taxon>Arthropoda</taxon>
        <taxon>Chelicerata</taxon>
        <taxon>Arachnida</taxon>
        <taxon>Araneae</taxon>
        <taxon>Araneomorphae</taxon>
        <taxon>Entelegynae</taxon>
        <taxon>Araneoidea</taxon>
        <taxon>Araneidae</taxon>
        <taxon>Araneus</taxon>
    </lineage>
</organism>
<feature type="domain" description="BHLH" evidence="1">
    <location>
        <begin position="118"/>
        <end position="175"/>
    </location>
</feature>
<dbReference type="Proteomes" id="UP000499080">
    <property type="component" value="Unassembled WGS sequence"/>
</dbReference>